<proteinExistence type="predicted"/>
<dbReference type="Pfam" id="PF12697">
    <property type="entry name" value="Abhydrolase_6"/>
    <property type="match status" value="1"/>
</dbReference>
<dbReference type="Gene3D" id="3.40.50.1820">
    <property type="entry name" value="alpha/beta hydrolase"/>
    <property type="match status" value="1"/>
</dbReference>
<dbReference type="KEGG" id="cim:CIMG_05393"/>
<reference evidence="3" key="2">
    <citation type="journal article" date="2010" name="Genome Res.">
        <title>Population genomic sequencing of Coccidioides fungi reveals recent hybridization and transposon control.</title>
        <authorList>
            <person name="Neafsey D.E."/>
            <person name="Barker B.M."/>
            <person name="Sharpton T.J."/>
            <person name="Stajich J.E."/>
            <person name="Park D.J."/>
            <person name="Whiston E."/>
            <person name="Hung C.-Y."/>
            <person name="McMahan C."/>
            <person name="White J."/>
            <person name="Sykes S."/>
            <person name="Heiman D."/>
            <person name="Young S."/>
            <person name="Zeng Q."/>
            <person name="Abouelleil A."/>
            <person name="Aftuck L."/>
            <person name="Bessette D."/>
            <person name="Brown A."/>
            <person name="FitzGerald M."/>
            <person name="Lui A."/>
            <person name="Macdonald J.P."/>
            <person name="Priest M."/>
            <person name="Orbach M.J."/>
            <person name="Galgiani J.N."/>
            <person name="Kirkland T.N."/>
            <person name="Cole G.T."/>
            <person name="Birren B.W."/>
            <person name="Henn M.R."/>
            <person name="Taylor J.W."/>
            <person name="Rounsley S.D."/>
        </authorList>
    </citation>
    <scope>GENOME REANNOTATION</scope>
    <source>
        <strain evidence="3">RS</strain>
    </source>
</reference>
<dbReference type="SUPFAM" id="SSF53474">
    <property type="entry name" value="alpha/beta-Hydrolases"/>
    <property type="match status" value="1"/>
</dbReference>
<name>A0A0E1RYT6_COCIM</name>
<dbReference type="OrthoDB" id="408373at2759"/>
<dbReference type="EMBL" id="GG704914">
    <property type="protein sequence ID" value="EAS34369.1"/>
    <property type="molecule type" value="Genomic_DNA"/>
</dbReference>
<dbReference type="OMA" id="PCTYAAW"/>
<dbReference type="InterPro" id="IPR000073">
    <property type="entry name" value="AB_hydrolase_1"/>
</dbReference>
<keyword evidence="3" id="KW-1185">Reference proteome</keyword>
<protein>
    <recommendedName>
        <fullName evidence="1">AB hydrolase-1 domain-containing protein</fullName>
    </recommendedName>
</protein>
<dbReference type="PANTHER" id="PTHR37017">
    <property type="entry name" value="AB HYDROLASE-1 DOMAIN-CONTAINING PROTEIN-RELATED"/>
    <property type="match status" value="1"/>
</dbReference>
<feature type="domain" description="AB hydrolase-1" evidence="1">
    <location>
        <begin position="26"/>
        <end position="259"/>
    </location>
</feature>
<gene>
    <name evidence="2" type="ORF">CIMG_05393</name>
</gene>
<organism evidence="2 3">
    <name type="scientific">Coccidioides immitis (strain RS)</name>
    <name type="common">Valley fever fungus</name>
    <dbReference type="NCBI Taxonomy" id="246410"/>
    <lineage>
        <taxon>Eukaryota</taxon>
        <taxon>Fungi</taxon>
        <taxon>Dikarya</taxon>
        <taxon>Ascomycota</taxon>
        <taxon>Pezizomycotina</taxon>
        <taxon>Eurotiomycetes</taxon>
        <taxon>Eurotiomycetidae</taxon>
        <taxon>Onygenales</taxon>
        <taxon>Onygenaceae</taxon>
        <taxon>Coccidioides</taxon>
    </lineage>
</organism>
<sequence>MSHGTTSGPVTQSGMDQMIRTKNPVIVMVPGAWHTPAAFDLLNPIFQKHNYDTWPIQLPSVGISPGLPDMSADVAAVRSHVKKILDKDNRDVVIVMHSYSAVPGTEAMKGLGKKERTESGRQTGVVALLYIACLLPTEGRSSSDPGDVPQIKPVLRLKNHEDGTSTVKNPIEAFYHDVEPSLAESSSKQLKAHSDGTFLTPLTHEAYRTIPSAYLLCKHDRAVPLAVQQYLADAAGIEIQETLDSGHSPFLSQPHRVIDFVLRTLERFNIA</sequence>
<evidence type="ECO:0000313" key="3">
    <source>
        <dbReference type="Proteomes" id="UP000001261"/>
    </source>
</evidence>
<dbReference type="InterPro" id="IPR052897">
    <property type="entry name" value="Sec-Metab_Biosynth_Hydrolase"/>
</dbReference>
<reference evidence="3" key="1">
    <citation type="journal article" date="2009" name="Genome Res.">
        <title>Comparative genomic analyses of the human fungal pathogens Coccidioides and their relatives.</title>
        <authorList>
            <person name="Sharpton T.J."/>
            <person name="Stajich J.E."/>
            <person name="Rounsley S.D."/>
            <person name="Gardner M.J."/>
            <person name="Wortman J.R."/>
            <person name="Jordar V.S."/>
            <person name="Maiti R."/>
            <person name="Kodira C.D."/>
            <person name="Neafsey D.E."/>
            <person name="Zeng Q."/>
            <person name="Hung C.-Y."/>
            <person name="McMahan C."/>
            <person name="Muszewska A."/>
            <person name="Grynberg M."/>
            <person name="Mandel M.A."/>
            <person name="Kellner E.M."/>
            <person name="Barker B.M."/>
            <person name="Galgiani J.N."/>
            <person name="Orbach M.J."/>
            <person name="Kirkland T.N."/>
            <person name="Cole G.T."/>
            <person name="Henn M.R."/>
            <person name="Birren B.W."/>
            <person name="Taylor J.W."/>
        </authorList>
    </citation>
    <scope>NUCLEOTIDE SEQUENCE [LARGE SCALE GENOMIC DNA]</scope>
    <source>
        <strain evidence="3">RS</strain>
    </source>
</reference>
<dbReference type="InParanoid" id="A0A0E1RYT6"/>
<evidence type="ECO:0000313" key="2">
    <source>
        <dbReference type="EMBL" id="EAS34369.1"/>
    </source>
</evidence>
<dbReference type="PANTHER" id="PTHR37017:SF11">
    <property type="entry name" value="ESTERASE_LIPASE_THIOESTERASE DOMAIN-CONTAINING PROTEIN"/>
    <property type="match status" value="1"/>
</dbReference>
<evidence type="ECO:0000259" key="1">
    <source>
        <dbReference type="Pfam" id="PF12697"/>
    </source>
</evidence>
<dbReference type="AlphaFoldDB" id="A0A0E1RYT6"/>
<dbReference type="RefSeq" id="XP_001245952.1">
    <property type="nucleotide sequence ID" value="XM_001245951.2"/>
</dbReference>
<dbReference type="GeneID" id="4563630"/>
<dbReference type="VEuPathDB" id="FungiDB:CIMG_05393"/>
<accession>A0A0E1RYT6</accession>
<dbReference type="InterPro" id="IPR029058">
    <property type="entry name" value="AB_hydrolase_fold"/>
</dbReference>
<dbReference type="Proteomes" id="UP000001261">
    <property type="component" value="Unassembled WGS sequence"/>
</dbReference>